<evidence type="ECO:0000256" key="11">
    <source>
        <dbReference type="RuleBase" id="RU000639"/>
    </source>
</evidence>
<evidence type="ECO:0000256" key="2">
    <source>
        <dbReference type="ARBA" id="ARBA00009054"/>
    </source>
</evidence>
<dbReference type="PANTHER" id="PTHR21237">
    <property type="entry name" value="GRPE PROTEIN"/>
    <property type="match status" value="1"/>
</dbReference>
<evidence type="ECO:0000256" key="6">
    <source>
        <dbReference type="ARBA" id="ARBA00023186"/>
    </source>
</evidence>
<evidence type="ECO:0000256" key="12">
    <source>
        <dbReference type="RuleBase" id="RU004478"/>
    </source>
</evidence>
<dbReference type="GO" id="GO:0051087">
    <property type="term" value="F:protein-folding chaperone binding"/>
    <property type="evidence" value="ECO:0007669"/>
    <property type="project" value="InterPro"/>
</dbReference>
<comment type="function">
    <text evidence="7 10 11">Participates actively in the response to hyperosmotic and heat shock by preventing the aggregation of stress-denatured proteins, in association with DnaK and GrpE. It is the nucleotide exchange factor for DnaK and may function as a thermosensor. Unfolded proteins bind initially to DnaJ; upon interaction with the DnaJ-bound protein, DnaK hydrolyzes its bound ATP, resulting in the formation of a stable complex. GrpE releases ADP from DnaK; ATP binding to DnaK triggers the release of the substrate protein, thus completing the reaction cycle. Several rounds of ATP-dependent interactions between DnaJ, DnaK and GrpE are required for fully efficient folding.</text>
</comment>
<dbReference type="GO" id="GO:0006457">
    <property type="term" value="P:protein folding"/>
    <property type="evidence" value="ECO:0007669"/>
    <property type="project" value="InterPro"/>
</dbReference>
<dbReference type="Pfam" id="PF01025">
    <property type="entry name" value="GrpE"/>
    <property type="match status" value="1"/>
</dbReference>
<dbReference type="InterPro" id="IPR009012">
    <property type="entry name" value="GrpE_head"/>
</dbReference>
<dbReference type="FunFam" id="2.30.22.10:FF:000001">
    <property type="entry name" value="Protein GrpE"/>
    <property type="match status" value="1"/>
</dbReference>
<dbReference type="NCBIfam" id="NF010737">
    <property type="entry name" value="PRK14139.1"/>
    <property type="match status" value="1"/>
</dbReference>
<comment type="similarity">
    <text evidence="2 10 12">Belongs to the GrpE family.</text>
</comment>
<keyword evidence="5 10" id="KW-0346">Stress response</keyword>
<protein>
    <recommendedName>
        <fullName evidence="8 10">Protein GrpE</fullName>
    </recommendedName>
    <alternativeName>
        <fullName evidence="9 10">HSP-70 cofactor</fullName>
    </alternativeName>
</protein>
<gene>
    <name evidence="10 14" type="primary">grpE</name>
    <name evidence="14" type="ORF">FR932_00370</name>
</gene>
<dbReference type="GO" id="GO:0005829">
    <property type="term" value="C:cytosol"/>
    <property type="evidence" value="ECO:0007669"/>
    <property type="project" value="TreeGrafter"/>
</dbReference>
<dbReference type="HAMAP" id="MF_01151">
    <property type="entry name" value="GrpE"/>
    <property type="match status" value="1"/>
</dbReference>
<comment type="subcellular location">
    <subcellularLocation>
        <location evidence="1 10">Cytoplasm</location>
    </subcellularLocation>
</comment>
<sequence length="218" mass="23593">MSSEEQKVQAEKQVEAQSVTEAEVQPVVEGVTAEEVAVEEATVEVDESVARIAALEAELAKATASAAEFKDAALRAKADADNIRRRAAIDVDKAKKFALEKFANELLPVIDNMERGLQHADKTNEALLPLIEGIELTAKSLESALEKFGVKSVNPEGEKFNPELHQAMSMIENPDVEPNTVITVMQKGYELNGRLIRPAMVMISKAAPAVTPTIDTQA</sequence>
<evidence type="ECO:0000256" key="3">
    <source>
        <dbReference type="ARBA" id="ARBA00011738"/>
    </source>
</evidence>
<keyword evidence="6 10" id="KW-0143">Chaperone</keyword>
<name>A0A5J6WEP2_MORMI</name>
<evidence type="ECO:0000313" key="14">
    <source>
        <dbReference type="EMBL" id="QFI36377.1"/>
    </source>
</evidence>
<proteinExistence type="inferred from homology"/>
<dbReference type="GO" id="GO:0042803">
    <property type="term" value="F:protein homodimerization activity"/>
    <property type="evidence" value="ECO:0007669"/>
    <property type="project" value="InterPro"/>
</dbReference>
<dbReference type="InterPro" id="IPR013805">
    <property type="entry name" value="GrpE_CC"/>
</dbReference>
<evidence type="ECO:0000256" key="5">
    <source>
        <dbReference type="ARBA" id="ARBA00023016"/>
    </source>
</evidence>
<dbReference type="PROSITE" id="PS01071">
    <property type="entry name" value="GRPE"/>
    <property type="match status" value="1"/>
</dbReference>
<evidence type="ECO:0000256" key="1">
    <source>
        <dbReference type="ARBA" id="ARBA00004496"/>
    </source>
</evidence>
<dbReference type="GO" id="GO:0000774">
    <property type="term" value="F:adenyl-nucleotide exchange factor activity"/>
    <property type="evidence" value="ECO:0007669"/>
    <property type="project" value="InterPro"/>
</dbReference>
<dbReference type="SUPFAM" id="SSF51064">
    <property type="entry name" value="Head domain of nucleotide exchange factor GrpE"/>
    <property type="match status" value="1"/>
</dbReference>
<dbReference type="NCBIfam" id="NF010738">
    <property type="entry name" value="PRK14140.1"/>
    <property type="match status" value="1"/>
</dbReference>
<evidence type="ECO:0000256" key="4">
    <source>
        <dbReference type="ARBA" id="ARBA00022490"/>
    </source>
</evidence>
<reference evidence="14 15" key="1">
    <citation type="submission" date="2019-09" db="EMBL/GenBank/DDBJ databases">
        <title>Hybrid Assembly of the complete Genome of the Deep-Sea Bacterium Moritella marina from long Nanopore and Illumina reads.</title>
        <authorList>
            <person name="Magin S."/>
            <person name="Georgoulis A."/>
            <person name="Papadimitriou K."/>
            <person name="Iliakis G."/>
            <person name="Vorgias C.E."/>
        </authorList>
    </citation>
    <scope>NUCLEOTIDE SEQUENCE [LARGE SCALE GENOMIC DNA]</scope>
    <source>
        <strain evidence="14 15">MP-1</strain>
    </source>
</reference>
<evidence type="ECO:0000256" key="8">
    <source>
        <dbReference type="ARBA" id="ARBA00072274"/>
    </source>
</evidence>
<evidence type="ECO:0000256" key="10">
    <source>
        <dbReference type="HAMAP-Rule" id="MF_01151"/>
    </source>
</evidence>
<dbReference type="KEGG" id="mmaa:FR932_00370"/>
<comment type="subunit">
    <text evidence="3 10">Homodimer.</text>
</comment>
<feature type="coiled-coil region" evidence="13">
    <location>
        <begin position="38"/>
        <end position="72"/>
    </location>
</feature>
<dbReference type="EMBL" id="CP044399">
    <property type="protein sequence ID" value="QFI36377.1"/>
    <property type="molecule type" value="Genomic_DNA"/>
</dbReference>
<dbReference type="OrthoDB" id="9789811at2"/>
<dbReference type="AlphaFoldDB" id="A0A5J6WEP2"/>
<dbReference type="RefSeq" id="WP_019440413.1">
    <property type="nucleotide sequence ID" value="NZ_ALOE01000008.1"/>
</dbReference>
<keyword evidence="4 10" id="KW-0963">Cytoplasm</keyword>
<dbReference type="PRINTS" id="PR00773">
    <property type="entry name" value="GRPEPROTEIN"/>
</dbReference>
<dbReference type="Gene3D" id="2.30.22.10">
    <property type="entry name" value="Head domain of nucleotide exchange factor GrpE"/>
    <property type="match status" value="1"/>
</dbReference>
<dbReference type="GO" id="GO:0051082">
    <property type="term" value="F:unfolded protein binding"/>
    <property type="evidence" value="ECO:0007669"/>
    <property type="project" value="TreeGrafter"/>
</dbReference>
<accession>A0A5J6WEP2</accession>
<dbReference type="Proteomes" id="UP000327424">
    <property type="component" value="Chromosome"/>
</dbReference>
<evidence type="ECO:0000256" key="7">
    <source>
        <dbReference type="ARBA" id="ARBA00053401"/>
    </source>
</evidence>
<keyword evidence="15" id="KW-1185">Reference proteome</keyword>
<dbReference type="InterPro" id="IPR000740">
    <property type="entry name" value="GrpE"/>
</dbReference>
<dbReference type="PANTHER" id="PTHR21237:SF23">
    <property type="entry name" value="GRPE PROTEIN HOMOLOG, MITOCHONDRIAL"/>
    <property type="match status" value="1"/>
</dbReference>
<evidence type="ECO:0000313" key="15">
    <source>
        <dbReference type="Proteomes" id="UP000327424"/>
    </source>
</evidence>
<dbReference type="CDD" id="cd00446">
    <property type="entry name" value="GrpE"/>
    <property type="match status" value="1"/>
</dbReference>
<organism evidence="14 15">
    <name type="scientific">Moritella marina ATCC 15381</name>
    <dbReference type="NCBI Taxonomy" id="1202962"/>
    <lineage>
        <taxon>Bacteria</taxon>
        <taxon>Pseudomonadati</taxon>
        <taxon>Pseudomonadota</taxon>
        <taxon>Gammaproteobacteria</taxon>
        <taxon>Alteromonadales</taxon>
        <taxon>Moritellaceae</taxon>
        <taxon>Moritella</taxon>
    </lineage>
</organism>
<dbReference type="SUPFAM" id="SSF58014">
    <property type="entry name" value="Coiled-coil domain of nucleotide exchange factor GrpE"/>
    <property type="match status" value="1"/>
</dbReference>
<keyword evidence="13" id="KW-0175">Coiled coil</keyword>
<evidence type="ECO:0000256" key="9">
    <source>
        <dbReference type="ARBA" id="ARBA00076414"/>
    </source>
</evidence>
<dbReference type="Gene3D" id="3.90.20.20">
    <property type="match status" value="1"/>
</dbReference>
<evidence type="ECO:0000256" key="13">
    <source>
        <dbReference type="SAM" id="Coils"/>
    </source>
</evidence>
<dbReference type="NCBIfam" id="NF010748">
    <property type="entry name" value="PRK14150.1"/>
    <property type="match status" value="1"/>
</dbReference>